<dbReference type="InterPro" id="IPR006501">
    <property type="entry name" value="Pectinesterase_inhib_dom"/>
</dbReference>
<proteinExistence type="predicted"/>
<dbReference type="Gene3D" id="1.20.140.40">
    <property type="entry name" value="Invertase/pectin methylesterase inhibitor family protein"/>
    <property type="match status" value="1"/>
</dbReference>
<protein>
    <submittedName>
        <fullName evidence="2">PMEI domain-containing protein</fullName>
    </submittedName>
</protein>
<evidence type="ECO:0000313" key="2">
    <source>
        <dbReference type="EMBL" id="KAK1403286.1"/>
    </source>
</evidence>
<dbReference type="CDD" id="cd15800">
    <property type="entry name" value="PMEI-like_2"/>
    <property type="match status" value="1"/>
</dbReference>
<evidence type="ECO:0000313" key="3">
    <source>
        <dbReference type="Proteomes" id="UP001237642"/>
    </source>
</evidence>
<dbReference type="EMBL" id="JAUIZM010000001">
    <property type="protein sequence ID" value="KAK1403286.1"/>
    <property type="molecule type" value="Genomic_DNA"/>
</dbReference>
<dbReference type="SUPFAM" id="SSF101148">
    <property type="entry name" value="Plant invertase/pectin methylesterase inhibitor"/>
    <property type="match status" value="1"/>
</dbReference>
<organism evidence="2 3">
    <name type="scientific">Heracleum sosnowskyi</name>
    <dbReference type="NCBI Taxonomy" id="360622"/>
    <lineage>
        <taxon>Eukaryota</taxon>
        <taxon>Viridiplantae</taxon>
        <taxon>Streptophyta</taxon>
        <taxon>Embryophyta</taxon>
        <taxon>Tracheophyta</taxon>
        <taxon>Spermatophyta</taxon>
        <taxon>Magnoliopsida</taxon>
        <taxon>eudicotyledons</taxon>
        <taxon>Gunneridae</taxon>
        <taxon>Pentapetalae</taxon>
        <taxon>asterids</taxon>
        <taxon>campanulids</taxon>
        <taxon>Apiales</taxon>
        <taxon>Apiaceae</taxon>
        <taxon>Apioideae</taxon>
        <taxon>apioid superclade</taxon>
        <taxon>Tordylieae</taxon>
        <taxon>Tordyliinae</taxon>
        <taxon>Heracleum</taxon>
    </lineage>
</organism>
<dbReference type="InterPro" id="IPR035513">
    <property type="entry name" value="Invertase/methylesterase_inhib"/>
</dbReference>
<evidence type="ECO:0000259" key="1">
    <source>
        <dbReference type="SMART" id="SM00856"/>
    </source>
</evidence>
<dbReference type="Pfam" id="PF04043">
    <property type="entry name" value="PMEI"/>
    <property type="match status" value="1"/>
</dbReference>
<dbReference type="SMART" id="SM00856">
    <property type="entry name" value="PMEI"/>
    <property type="match status" value="1"/>
</dbReference>
<feature type="domain" description="Pectinesterase inhibitor" evidence="1">
    <location>
        <begin position="25"/>
        <end position="165"/>
    </location>
</feature>
<keyword evidence="3" id="KW-1185">Reference proteome</keyword>
<dbReference type="NCBIfam" id="TIGR01614">
    <property type="entry name" value="PME_inhib"/>
    <property type="match status" value="1"/>
</dbReference>
<name>A0AAD8JIJ3_9APIA</name>
<reference evidence="2" key="1">
    <citation type="submission" date="2023-02" db="EMBL/GenBank/DDBJ databases">
        <title>Genome of toxic invasive species Heracleum sosnowskyi carries increased number of genes despite the absence of recent whole-genome duplications.</title>
        <authorList>
            <person name="Schelkunov M."/>
            <person name="Shtratnikova V."/>
            <person name="Makarenko M."/>
            <person name="Klepikova A."/>
            <person name="Omelchenko D."/>
            <person name="Novikova G."/>
            <person name="Obukhova E."/>
            <person name="Bogdanov V."/>
            <person name="Penin A."/>
            <person name="Logacheva M."/>
        </authorList>
    </citation>
    <scope>NUCLEOTIDE SEQUENCE</scope>
    <source>
        <strain evidence="2">Hsosn_3</strain>
        <tissue evidence="2">Leaf</tissue>
    </source>
</reference>
<dbReference type="AlphaFoldDB" id="A0AAD8JIJ3"/>
<dbReference type="Proteomes" id="UP001237642">
    <property type="component" value="Unassembled WGS sequence"/>
</dbReference>
<reference evidence="2" key="2">
    <citation type="submission" date="2023-05" db="EMBL/GenBank/DDBJ databases">
        <authorList>
            <person name="Schelkunov M.I."/>
        </authorList>
    </citation>
    <scope>NUCLEOTIDE SEQUENCE</scope>
    <source>
        <strain evidence="2">Hsosn_3</strain>
        <tissue evidence="2">Leaf</tissue>
    </source>
</reference>
<gene>
    <name evidence="2" type="ORF">POM88_002891</name>
</gene>
<dbReference type="GO" id="GO:0004857">
    <property type="term" value="F:enzyme inhibitor activity"/>
    <property type="evidence" value="ECO:0007669"/>
    <property type="project" value="InterPro"/>
</dbReference>
<comment type="caution">
    <text evidence="2">The sequence shown here is derived from an EMBL/GenBank/DDBJ whole genome shotgun (WGS) entry which is preliminary data.</text>
</comment>
<accession>A0AAD8JIJ3</accession>
<sequence length="169" mass="18350">MIIVLALFANCGKSQAPSSSHGPHSFPGPVNEFCRTADHKELCTRMVRGATNLHDATKNAVESALNIALKLQQMYTMLEPALKNVPPKTKKSVLETCRQNFDNIVDDLKTGLDYIDKNDLPSLNVHLSAVTSSDCSDAFDGALMPRPVADRITMMTDAADNCLAVSEQS</sequence>